<dbReference type="PANTHER" id="PTHR33755">
    <property type="entry name" value="TOXIN PARE1-RELATED"/>
    <property type="match status" value="1"/>
</dbReference>
<dbReference type="PANTHER" id="PTHR33755:SF6">
    <property type="entry name" value="PLASMID STABILIZATION SYSTEM PROTEIN"/>
    <property type="match status" value="1"/>
</dbReference>
<keyword evidence="2" id="KW-1277">Toxin-antitoxin system</keyword>
<dbReference type="Pfam" id="PF05016">
    <property type="entry name" value="ParE_toxin"/>
    <property type="match status" value="1"/>
</dbReference>
<sequence length="93" mass="10751">MKIFWMNSATQDRHDIFDYISEDNLYAAEKMDAVFVDAVEGLALFPFMGRPGLIPGTLEIVPHKHYRIIYEATDDAVWVMAIIHTARKWPLEP</sequence>
<comment type="caution">
    <text evidence="3">The sequence shown here is derived from an EMBL/GenBank/DDBJ whole genome shotgun (WGS) entry which is preliminary data.</text>
</comment>
<dbReference type="InterPro" id="IPR007712">
    <property type="entry name" value="RelE/ParE_toxin"/>
</dbReference>
<dbReference type="InterPro" id="IPR051803">
    <property type="entry name" value="TA_system_RelE-like_toxin"/>
</dbReference>
<dbReference type="AlphaFoldDB" id="A0A756I946"/>
<dbReference type="EMBL" id="DAAWYJ010000033">
    <property type="protein sequence ID" value="HAG0017530.1"/>
    <property type="molecule type" value="Genomic_DNA"/>
</dbReference>
<reference evidence="3" key="1">
    <citation type="journal article" date="2018" name="Genome Biol.">
        <title>SKESA: strategic k-mer extension for scrupulous assemblies.</title>
        <authorList>
            <person name="Souvorov A."/>
            <person name="Agarwala R."/>
            <person name="Lipman D.J."/>
        </authorList>
    </citation>
    <scope>NUCLEOTIDE SEQUENCE</scope>
    <source>
        <strain evidence="3">MA.CK_00/00002125</strain>
    </source>
</reference>
<organism evidence="3">
    <name type="scientific">Salmonella enterica</name>
    <name type="common">Salmonella choleraesuis</name>
    <dbReference type="NCBI Taxonomy" id="28901"/>
    <lineage>
        <taxon>Bacteria</taxon>
        <taxon>Pseudomonadati</taxon>
        <taxon>Pseudomonadota</taxon>
        <taxon>Gammaproteobacteria</taxon>
        <taxon>Enterobacterales</taxon>
        <taxon>Enterobacteriaceae</taxon>
        <taxon>Salmonella</taxon>
    </lineage>
</organism>
<accession>A0A756I946</accession>
<evidence type="ECO:0000256" key="2">
    <source>
        <dbReference type="ARBA" id="ARBA00022649"/>
    </source>
</evidence>
<comment type="similarity">
    <text evidence="1">Belongs to the RelE toxin family.</text>
</comment>
<name>A0A756I946_SALER</name>
<proteinExistence type="inferred from homology"/>
<reference evidence="3" key="2">
    <citation type="submission" date="2020-02" db="EMBL/GenBank/DDBJ databases">
        <authorList>
            <consortium name="NCBI Pathogen Detection Project"/>
        </authorList>
    </citation>
    <scope>NUCLEOTIDE SEQUENCE</scope>
    <source>
        <strain evidence="3">MA.CK_00/00002125</strain>
    </source>
</reference>
<dbReference type="InterPro" id="IPR035093">
    <property type="entry name" value="RelE/ParE_toxin_dom_sf"/>
</dbReference>
<evidence type="ECO:0000256" key="1">
    <source>
        <dbReference type="ARBA" id="ARBA00006226"/>
    </source>
</evidence>
<gene>
    <name evidence="3" type="ORF">G8O67_004916</name>
</gene>
<evidence type="ECO:0000313" key="3">
    <source>
        <dbReference type="EMBL" id="HAG0017530.1"/>
    </source>
</evidence>
<dbReference type="Gene3D" id="3.30.2310.20">
    <property type="entry name" value="RelE-like"/>
    <property type="match status" value="1"/>
</dbReference>
<protein>
    <submittedName>
        <fullName evidence="3">Type II toxin-antitoxin system RelE/ParE family toxin</fullName>
    </submittedName>
</protein>